<keyword evidence="10" id="KW-0829">Tyrosine-protein kinase</keyword>
<dbReference type="EMBL" id="UHFN01000007">
    <property type="protein sequence ID" value="SUN62261.1"/>
    <property type="molecule type" value="Genomic_DNA"/>
</dbReference>
<dbReference type="InterPro" id="IPR025669">
    <property type="entry name" value="AAA_dom"/>
</dbReference>
<dbReference type="GO" id="GO:0045227">
    <property type="term" value="P:capsule polysaccharide biosynthetic process"/>
    <property type="evidence" value="ECO:0007669"/>
    <property type="project" value="UniProtKB-UniPathway"/>
</dbReference>
<dbReference type="UniPathway" id="UPA00934"/>
<dbReference type="SUPFAM" id="SSF52540">
    <property type="entry name" value="P-loop containing nucleoside triphosphate hydrolases"/>
    <property type="match status" value="1"/>
</dbReference>
<dbReference type="EC" id="2.7.10.2" evidence="3"/>
<dbReference type="InterPro" id="IPR050445">
    <property type="entry name" value="Bact_polysacc_biosynth/exp"/>
</dbReference>
<feature type="domain" description="AAA" evidence="14">
    <location>
        <begin position="47"/>
        <end position="177"/>
    </location>
</feature>
<evidence type="ECO:0000256" key="8">
    <source>
        <dbReference type="ARBA" id="ARBA00022840"/>
    </source>
</evidence>
<dbReference type="GO" id="GO:0005524">
    <property type="term" value="F:ATP binding"/>
    <property type="evidence" value="ECO:0007669"/>
    <property type="project" value="UniProtKB-KW"/>
</dbReference>
<comment type="function">
    <text evidence="12">Involved in the regulation of capsular polysaccharide biosynthesis. Autophosphorylation of CpsD attenuates its activity and reduces the level of encapsulation. May be part of a complex that directs the coordinated polymerization and export to the cell surface of the capsular polysaccharide.</text>
</comment>
<protein>
    <recommendedName>
        <fullName evidence="4">Tyrosine-protein kinase CpsD</fullName>
        <ecNumber evidence="3">2.7.10.2</ecNumber>
    </recommendedName>
</protein>
<dbReference type="CDD" id="cd05387">
    <property type="entry name" value="BY-kinase"/>
    <property type="match status" value="1"/>
</dbReference>
<dbReference type="Pfam" id="PF13614">
    <property type="entry name" value="AAA_31"/>
    <property type="match status" value="1"/>
</dbReference>
<comment type="pathway">
    <text evidence="1">Capsule biogenesis; capsule polysaccharide biosynthesis.</text>
</comment>
<dbReference type="PANTHER" id="PTHR32309:SF13">
    <property type="entry name" value="FERRIC ENTEROBACTIN TRANSPORT PROTEIN FEPE"/>
    <property type="match status" value="1"/>
</dbReference>
<dbReference type="AlphaFoldDB" id="A0A380KBE1"/>
<dbReference type="NCBIfam" id="TIGR01007">
    <property type="entry name" value="eps_fam"/>
    <property type="match status" value="1"/>
</dbReference>
<evidence type="ECO:0000256" key="6">
    <source>
        <dbReference type="ARBA" id="ARBA00022741"/>
    </source>
</evidence>
<comment type="similarity">
    <text evidence="2">Belongs to the CpsD/CapB family.</text>
</comment>
<keyword evidence="9" id="KW-0972">Capsule biogenesis/degradation</keyword>
<evidence type="ECO:0000256" key="9">
    <source>
        <dbReference type="ARBA" id="ARBA00022903"/>
    </source>
</evidence>
<organism evidence="15 16">
    <name type="scientific">Streptococcus hyointestinalis</name>
    <dbReference type="NCBI Taxonomy" id="1337"/>
    <lineage>
        <taxon>Bacteria</taxon>
        <taxon>Bacillati</taxon>
        <taxon>Bacillota</taxon>
        <taxon>Bacilli</taxon>
        <taxon>Lactobacillales</taxon>
        <taxon>Streptococcaceae</taxon>
        <taxon>Streptococcus</taxon>
    </lineage>
</organism>
<accession>A0A380KBE1</accession>
<keyword evidence="5 15" id="KW-0808">Transferase</keyword>
<evidence type="ECO:0000256" key="2">
    <source>
        <dbReference type="ARBA" id="ARBA00007316"/>
    </source>
</evidence>
<dbReference type="OrthoDB" id="9794577at2"/>
<dbReference type="Gene3D" id="3.40.50.300">
    <property type="entry name" value="P-loop containing nucleotide triphosphate hydrolases"/>
    <property type="match status" value="1"/>
</dbReference>
<name>A0A380KBE1_9STRE</name>
<evidence type="ECO:0000259" key="14">
    <source>
        <dbReference type="Pfam" id="PF13614"/>
    </source>
</evidence>
<reference evidence="15 16" key="1">
    <citation type="submission" date="2018-06" db="EMBL/GenBank/DDBJ databases">
        <authorList>
            <consortium name="Pathogen Informatics"/>
            <person name="Doyle S."/>
        </authorList>
    </citation>
    <scope>NUCLEOTIDE SEQUENCE [LARGE SCALE GENOMIC DNA]</scope>
    <source>
        <strain evidence="15 16">NCTC12224</strain>
    </source>
</reference>
<dbReference type="GO" id="GO:0004715">
    <property type="term" value="F:non-membrane spanning protein tyrosine kinase activity"/>
    <property type="evidence" value="ECO:0007669"/>
    <property type="project" value="UniProtKB-EC"/>
</dbReference>
<evidence type="ECO:0000313" key="15">
    <source>
        <dbReference type="EMBL" id="SUN62261.1"/>
    </source>
</evidence>
<keyword evidence="11" id="KW-0270">Exopolysaccharide synthesis</keyword>
<dbReference type="PANTHER" id="PTHR32309">
    <property type="entry name" value="TYROSINE-PROTEIN KINASE"/>
    <property type="match status" value="1"/>
</dbReference>
<dbReference type="InterPro" id="IPR027417">
    <property type="entry name" value="P-loop_NTPase"/>
</dbReference>
<gene>
    <name evidence="15" type="primary">cpsD</name>
    <name evidence="15" type="ORF">NCTC12224_01779</name>
</gene>
<evidence type="ECO:0000256" key="13">
    <source>
        <dbReference type="ARBA" id="ARBA00051245"/>
    </source>
</evidence>
<evidence type="ECO:0000256" key="3">
    <source>
        <dbReference type="ARBA" id="ARBA00011903"/>
    </source>
</evidence>
<keyword evidence="16" id="KW-1185">Reference proteome</keyword>
<comment type="catalytic activity">
    <reaction evidence="13">
        <text>L-tyrosyl-[protein] + ATP = O-phospho-L-tyrosyl-[protein] + ADP + H(+)</text>
        <dbReference type="Rhea" id="RHEA:10596"/>
        <dbReference type="Rhea" id="RHEA-COMP:10136"/>
        <dbReference type="Rhea" id="RHEA-COMP:20101"/>
        <dbReference type="ChEBI" id="CHEBI:15378"/>
        <dbReference type="ChEBI" id="CHEBI:30616"/>
        <dbReference type="ChEBI" id="CHEBI:46858"/>
        <dbReference type="ChEBI" id="CHEBI:61978"/>
        <dbReference type="ChEBI" id="CHEBI:456216"/>
        <dbReference type="EC" id="2.7.10.2"/>
    </reaction>
</comment>
<evidence type="ECO:0000256" key="10">
    <source>
        <dbReference type="ARBA" id="ARBA00023137"/>
    </source>
</evidence>
<evidence type="ECO:0000256" key="5">
    <source>
        <dbReference type="ARBA" id="ARBA00022679"/>
    </source>
</evidence>
<proteinExistence type="inferred from homology"/>
<dbReference type="Proteomes" id="UP000254924">
    <property type="component" value="Unassembled WGS sequence"/>
</dbReference>
<dbReference type="GO" id="GO:0005886">
    <property type="term" value="C:plasma membrane"/>
    <property type="evidence" value="ECO:0007669"/>
    <property type="project" value="TreeGrafter"/>
</dbReference>
<keyword evidence="6" id="KW-0547">Nucleotide-binding</keyword>
<keyword evidence="8" id="KW-0067">ATP-binding</keyword>
<evidence type="ECO:0000256" key="11">
    <source>
        <dbReference type="ARBA" id="ARBA00023169"/>
    </source>
</evidence>
<sequence>MTRLTIASKKQSLYEKAEEYYNSIRTNIQFSGSDIKSIVLTSVQPNEGKSTTAVNLAISMAKVGFKTLLIDADTRNSVLSGTFRAEGSVVGLTSYLSGNAELAEAICETDIPNLMVIPAGQVPPNPTHLLQNTNFTHMMEMTKQLFDYVIIDAPPIGLVVDAAIIAKSCDGAIIVTESGAIKRRFVLKAKEQLEHSGTQFLGVILNKAAHSMGSYGDYGNYGEYGQKDKKSRRRK</sequence>
<evidence type="ECO:0000256" key="12">
    <source>
        <dbReference type="ARBA" id="ARBA00024964"/>
    </source>
</evidence>
<evidence type="ECO:0000313" key="16">
    <source>
        <dbReference type="Proteomes" id="UP000254924"/>
    </source>
</evidence>
<dbReference type="InterPro" id="IPR005702">
    <property type="entry name" value="Wzc-like_C"/>
</dbReference>
<evidence type="ECO:0000256" key="1">
    <source>
        <dbReference type="ARBA" id="ARBA00005132"/>
    </source>
</evidence>
<keyword evidence="7" id="KW-0418">Kinase</keyword>
<evidence type="ECO:0000256" key="4">
    <source>
        <dbReference type="ARBA" id="ARBA00019200"/>
    </source>
</evidence>
<evidence type="ECO:0000256" key="7">
    <source>
        <dbReference type="ARBA" id="ARBA00022777"/>
    </source>
</evidence>